<organism evidence="2 3">
    <name type="scientific">Lasiosphaeria miniovina</name>
    <dbReference type="NCBI Taxonomy" id="1954250"/>
    <lineage>
        <taxon>Eukaryota</taxon>
        <taxon>Fungi</taxon>
        <taxon>Dikarya</taxon>
        <taxon>Ascomycota</taxon>
        <taxon>Pezizomycotina</taxon>
        <taxon>Sordariomycetes</taxon>
        <taxon>Sordariomycetidae</taxon>
        <taxon>Sordariales</taxon>
        <taxon>Lasiosphaeriaceae</taxon>
        <taxon>Lasiosphaeria</taxon>
    </lineage>
</organism>
<protein>
    <recommendedName>
        <fullName evidence="4">Gag protein</fullName>
    </recommendedName>
</protein>
<dbReference type="EMBL" id="JAUIRO010000005">
    <property type="protein sequence ID" value="KAK0712467.1"/>
    <property type="molecule type" value="Genomic_DNA"/>
</dbReference>
<comment type="caution">
    <text evidence="2">The sequence shown here is derived from an EMBL/GenBank/DDBJ whole genome shotgun (WGS) entry which is preliminary data.</text>
</comment>
<feature type="compositionally biased region" description="Acidic residues" evidence="1">
    <location>
        <begin position="118"/>
        <end position="137"/>
    </location>
</feature>
<feature type="compositionally biased region" description="Basic and acidic residues" evidence="1">
    <location>
        <begin position="107"/>
        <end position="117"/>
    </location>
</feature>
<sequence>MAKNTDYEGAKFNKPSDWDEWRQAYEKKAENAGILNYVHPNPKLRKPWPTEPAVPQYDDYQKKQLRQAVRSSNNNNDNDDENVNRSAARTRAATAARSARSRTTRRSYIEVSDHNPDDENDDTPQASDSEEEEEPEPDAPKITKLSDLTAIGQTDWKSDFEMYKEKKSTYNAKTTHRSKLYDWILKSIGPNYCHITKGKDIPDIYQALKEHQIKTFERKLGEWTTRWQNLVSEGIEQKVPQIATPSSWYDDLTVALKQIRDGKTWALGELATLEENIL</sequence>
<evidence type="ECO:0000313" key="3">
    <source>
        <dbReference type="Proteomes" id="UP001172101"/>
    </source>
</evidence>
<feature type="non-terminal residue" evidence="2">
    <location>
        <position position="278"/>
    </location>
</feature>
<evidence type="ECO:0008006" key="4">
    <source>
        <dbReference type="Google" id="ProtNLM"/>
    </source>
</evidence>
<keyword evidence="3" id="KW-1185">Reference proteome</keyword>
<gene>
    <name evidence="2" type="ORF">B0T26DRAFT_629172</name>
</gene>
<feature type="compositionally biased region" description="Low complexity" evidence="1">
    <location>
        <begin position="84"/>
        <end position="98"/>
    </location>
</feature>
<feature type="region of interest" description="Disordered" evidence="1">
    <location>
        <begin position="34"/>
        <end position="148"/>
    </location>
</feature>
<dbReference type="AlphaFoldDB" id="A0AA40AAS9"/>
<dbReference type="RefSeq" id="XP_060293790.1">
    <property type="nucleotide sequence ID" value="XM_060436245.1"/>
</dbReference>
<evidence type="ECO:0000313" key="2">
    <source>
        <dbReference type="EMBL" id="KAK0712467.1"/>
    </source>
</evidence>
<dbReference type="GeneID" id="85319515"/>
<reference evidence="2" key="1">
    <citation type="submission" date="2023-06" db="EMBL/GenBank/DDBJ databases">
        <title>Genome-scale phylogeny and comparative genomics of the fungal order Sordariales.</title>
        <authorList>
            <consortium name="Lawrence Berkeley National Laboratory"/>
            <person name="Hensen N."/>
            <person name="Bonometti L."/>
            <person name="Westerberg I."/>
            <person name="Brannstrom I.O."/>
            <person name="Guillou S."/>
            <person name="Cros-Aarteil S."/>
            <person name="Calhoun S."/>
            <person name="Haridas S."/>
            <person name="Kuo A."/>
            <person name="Mondo S."/>
            <person name="Pangilinan J."/>
            <person name="Riley R."/>
            <person name="LaButti K."/>
            <person name="Andreopoulos B."/>
            <person name="Lipzen A."/>
            <person name="Chen C."/>
            <person name="Yanf M."/>
            <person name="Daum C."/>
            <person name="Ng V."/>
            <person name="Clum A."/>
            <person name="Steindorff A."/>
            <person name="Ohm R."/>
            <person name="Martin F."/>
            <person name="Silar P."/>
            <person name="Natvig D."/>
            <person name="Lalanne C."/>
            <person name="Gautier V."/>
            <person name="Ament-velasquez S.L."/>
            <person name="Kruys A."/>
            <person name="Hutchinson M.I."/>
            <person name="Powell A.J."/>
            <person name="Barry K."/>
            <person name="Miller A.N."/>
            <person name="Grigoriev I.V."/>
            <person name="Debuchy R."/>
            <person name="Gladieux P."/>
            <person name="Thoren M.H."/>
            <person name="Johannesson H."/>
        </authorList>
    </citation>
    <scope>NUCLEOTIDE SEQUENCE</scope>
    <source>
        <strain evidence="2">SMH2392-1A</strain>
    </source>
</reference>
<name>A0AA40AAS9_9PEZI</name>
<proteinExistence type="predicted"/>
<accession>A0AA40AAS9</accession>
<evidence type="ECO:0000256" key="1">
    <source>
        <dbReference type="SAM" id="MobiDB-lite"/>
    </source>
</evidence>
<dbReference type="Proteomes" id="UP001172101">
    <property type="component" value="Unassembled WGS sequence"/>
</dbReference>